<keyword evidence="9 10" id="KW-0066">ATP synthesis</keyword>
<dbReference type="InterPro" id="IPR035968">
    <property type="entry name" value="ATP_synth_F1_ATPase_gsu"/>
</dbReference>
<evidence type="ECO:0000256" key="2">
    <source>
        <dbReference type="ARBA" id="ARBA00004170"/>
    </source>
</evidence>
<name>A0A1F6EGD3_9BACT</name>
<dbReference type="HAMAP" id="MF_00815">
    <property type="entry name" value="ATP_synth_gamma_bact"/>
    <property type="match status" value="1"/>
</dbReference>
<dbReference type="Gene3D" id="3.40.1380.10">
    <property type="match status" value="1"/>
</dbReference>
<dbReference type="SUPFAM" id="SSF52943">
    <property type="entry name" value="ATP synthase (F1-ATPase), gamma subunit"/>
    <property type="match status" value="1"/>
</dbReference>
<comment type="function">
    <text evidence="1 10">Produces ATP from ADP in the presence of a proton gradient across the membrane. The gamma chain is believed to be important in regulating ATPase activity and the flow of protons through the CF(0) complex.</text>
</comment>
<keyword evidence="8 10" id="KW-0139">CF(1)</keyword>
<dbReference type="AlphaFoldDB" id="A0A1F6EGD3"/>
<evidence type="ECO:0000256" key="9">
    <source>
        <dbReference type="ARBA" id="ARBA00023310"/>
    </source>
</evidence>
<dbReference type="PANTHER" id="PTHR11693:SF22">
    <property type="entry name" value="ATP SYNTHASE SUBUNIT GAMMA, MITOCHONDRIAL"/>
    <property type="match status" value="1"/>
</dbReference>
<dbReference type="GO" id="GO:0005886">
    <property type="term" value="C:plasma membrane"/>
    <property type="evidence" value="ECO:0007669"/>
    <property type="project" value="UniProtKB-SubCell"/>
</dbReference>
<organism evidence="11 12">
    <name type="scientific">Candidatus Kaiserbacteria bacterium RIFCSPLOWO2_01_FULL_53_17</name>
    <dbReference type="NCBI Taxonomy" id="1798511"/>
    <lineage>
        <taxon>Bacteria</taxon>
        <taxon>Candidatus Kaiseribacteriota</taxon>
    </lineage>
</organism>
<comment type="caution">
    <text evidence="11">The sequence shown here is derived from an EMBL/GenBank/DDBJ whole genome shotgun (WGS) entry which is preliminary data.</text>
</comment>
<evidence type="ECO:0000256" key="5">
    <source>
        <dbReference type="ARBA" id="ARBA00022781"/>
    </source>
</evidence>
<keyword evidence="6 10" id="KW-0406">Ion transport</keyword>
<dbReference type="Proteomes" id="UP000177306">
    <property type="component" value="Unassembled WGS sequence"/>
</dbReference>
<dbReference type="PRINTS" id="PR00126">
    <property type="entry name" value="ATPASEGAMMA"/>
</dbReference>
<evidence type="ECO:0000256" key="4">
    <source>
        <dbReference type="ARBA" id="ARBA00022448"/>
    </source>
</evidence>
<dbReference type="NCBIfam" id="TIGR01146">
    <property type="entry name" value="ATPsyn_F1gamma"/>
    <property type="match status" value="1"/>
</dbReference>
<evidence type="ECO:0000256" key="6">
    <source>
        <dbReference type="ARBA" id="ARBA00023065"/>
    </source>
</evidence>
<evidence type="ECO:0000313" key="11">
    <source>
        <dbReference type="EMBL" id="OGG72707.1"/>
    </source>
</evidence>
<dbReference type="GO" id="GO:0046933">
    <property type="term" value="F:proton-transporting ATP synthase activity, rotational mechanism"/>
    <property type="evidence" value="ECO:0007669"/>
    <property type="project" value="UniProtKB-UniRule"/>
</dbReference>
<keyword evidence="5 10" id="KW-0375">Hydrogen ion transport</keyword>
<dbReference type="PANTHER" id="PTHR11693">
    <property type="entry name" value="ATP SYNTHASE GAMMA CHAIN"/>
    <property type="match status" value="1"/>
</dbReference>
<dbReference type="Pfam" id="PF00231">
    <property type="entry name" value="ATP-synt"/>
    <property type="match status" value="1"/>
</dbReference>
<evidence type="ECO:0000256" key="1">
    <source>
        <dbReference type="ARBA" id="ARBA00003456"/>
    </source>
</evidence>
<accession>A0A1F6EGD3</accession>
<dbReference type="EMBL" id="MFLY01000035">
    <property type="protein sequence ID" value="OGG72707.1"/>
    <property type="molecule type" value="Genomic_DNA"/>
</dbReference>
<protein>
    <recommendedName>
        <fullName evidence="10">ATP synthase gamma chain</fullName>
    </recommendedName>
    <alternativeName>
        <fullName evidence="10">ATP synthase F1 sector gamma subunit</fullName>
    </alternativeName>
    <alternativeName>
        <fullName evidence="10">F-ATPase gamma subunit</fullName>
    </alternativeName>
</protein>
<comment type="similarity">
    <text evidence="3 10">Belongs to the ATPase gamma chain family.</text>
</comment>
<keyword evidence="10" id="KW-1003">Cell membrane</keyword>
<evidence type="ECO:0000256" key="7">
    <source>
        <dbReference type="ARBA" id="ARBA00023136"/>
    </source>
</evidence>
<proteinExistence type="inferred from homology"/>
<dbReference type="InterPro" id="IPR000131">
    <property type="entry name" value="ATP_synth_F1_gsu"/>
</dbReference>
<dbReference type="CDD" id="cd12151">
    <property type="entry name" value="F1-ATPase_gamma"/>
    <property type="match status" value="1"/>
</dbReference>
<dbReference type="GO" id="GO:0005524">
    <property type="term" value="F:ATP binding"/>
    <property type="evidence" value="ECO:0007669"/>
    <property type="project" value="UniProtKB-UniRule"/>
</dbReference>
<dbReference type="GO" id="GO:0045259">
    <property type="term" value="C:proton-transporting ATP synthase complex"/>
    <property type="evidence" value="ECO:0007669"/>
    <property type="project" value="UniProtKB-KW"/>
</dbReference>
<sequence>MALKHIKLKIQSVKKTSTVTRAMEAVSAVKMRKAQERALATRAYARAALRILSHITDTVDVKQHPLVHKDPSKDITCIVLVTSDKGLAGSLNAAVIKKVQGFIGEHDLGPQTLEFICLGKRGYEYALRSGFRVLHHRVNISDSVSEEEVRSITDEIVALQIRGEVRKVYMTYTNFRSTFEQEAVMRQILPLRRAVLHDIVKGIVPEKGKYAELAAQNGKNSNGEEGPHAYTIEPEAREVLAEILPKLANIAVYHALLEAKASEHSARMVAMKSATDKARDMAKELTRKFNKVRQAAITREVSEITSGIEAMK</sequence>
<keyword evidence="7 10" id="KW-0472">Membrane</keyword>
<comment type="subunit">
    <text evidence="10">F-type ATPases have 2 components, CF(1) - the catalytic core - and CF(0) - the membrane proton channel. CF(1) has five subunits: alpha(3), beta(3), gamma(1), delta(1), epsilon(1). CF(0) has three main subunits: a, b and c.</text>
</comment>
<evidence type="ECO:0000256" key="10">
    <source>
        <dbReference type="HAMAP-Rule" id="MF_00815"/>
    </source>
</evidence>
<gene>
    <name evidence="10" type="primary">atpG</name>
    <name evidence="11" type="ORF">A3A38_00785</name>
</gene>
<dbReference type="Gene3D" id="1.10.287.80">
    <property type="entry name" value="ATP synthase, gamma subunit, helix hairpin domain"/>
    <property type="match status" value="2"/>
</dbReference>
<comment type="subcellular location">
    <subcellularLocation>
        <location evidence="10">Cell membrane</location>
        <topology evidence="10">Peripheral membrane protein</topology>
    </subcellularLocation>
    <subcellularLocation>
        <location evidence="2">Membrane</location>
        <topology evidence="2">Peripheral membrane protein</topology>
    </subcellularLocation>
</comment>
<evidence type="ECO:0000256" key="3">
    <source>
        <dbReference type="ARBA" id="ARBA00007681"/>
    </source>
</evidence>
<reference evidence="11 12" key="1">
    <citation type="journal article" date="2016" name="Nat. Commun.">
        <title>Thousands of microbial genomes shed light on interconnected biogeochemical processes in an aquifer system.</title>
        <authorList>
            <person name="Anantharaman K."/>
            <person name="Brown C.T."/>
            <person name="Hug L.A."/>
            <person name="Sharon I."/>
            <person name="Castelle C.J."/>
            <person name="Probst A.J."/>
            <person name="Thomas B.C."/>
            <person name="Singh A."/>
            <person name="Wilkins M.J."/>
            <person name="Karaoz U."/>
            <person name="Brodie E.L."/>
            <person name="Williams K.H."/>
            <person name="Hubbard S.S."/>
            <person name="Banfield J.F."/>
        </authorList>
    </citation>
    <scope>NUCLEOTIDE SEQUENCE [LARGE SCALE GENOMIC DNA]</scope>
</reference>
<dbReference type="GO" id="GO:0042777">
    <property type="term" value="P:proton motive force-driven plasma membrane ATP synthesis"/>
    <property type="evidence" value="ECO:0007669"/>
    <property type="project" value="UniProtKB-UniRule"/>
</dbReference>
<evidence type="ECO:0000256" key="8">
    <source>
        <dbReference type="ARBA" id="ARBA00023196"/>
    </source>
</evidence>
<keyword evidence="4 10" id="KW-0813">Transport</keyword>
<evidence type="ECO:0000313" key="12">
    <source>
        <dbReference type="Proteomes" id="UP000177306"/>
    </source>
</evidence>